<dbReference type="RefSeq" id="XP_024513411.1">
    <property type="nucleotide sequence ID" value="XM_024657745.1"/>
</dbReference>
<accession>Q5KD84</accession>
<dbReference type="HOGENOM" id="CLU_162857_1_0_1"/>
<dbReference type="KEGG" id="cne:CNH03650"/>
<dbReference type="AlphaFoldDB" id="Q5KD84"/>
<protein>
    <submittedName>
        <fullName evidence="2">Uncharacterized protein</fullName>
    </submittedName>
</protein>
<name>Q5KD84_CRYD1</name>
<dbReference type="Proteomes" id="UP000002149">
    <property type="component" value="Chromosome 8"/>
</dbReference>
<dbReference type="GeneID" id="3259125"/>
<dbReference type="InParanoid" id="Q5KD84"/>
<feature type="compositionally biased region" description="Polar residues" evidence="1">
    <location>
        <begin position="11"/>
        <end position="25"/>
    </location>
</feature>
<dbReference type="OrthoDB" id="2576424at2759"/>
<reference evidence="2 3" key="1">
    <citation type="journal article" date="2005" name="Science">
        <title>The genome of the basidiomycetous yeast and human pathogen Cryptococcus neoformans.</title>
        <authorList>
            <person name="Loftus B.J."/>
            <person name="Fung E."/>
            <person name="Roncaglia P."/>
            <person name="Rowley D."/>
            <person name="Amedeo P."/>
            <person name="Bruno D."/>
            <person name="Vamathevan J."/>
            <person name="Miranda M."/>
            <person name="Anderson I.J."/>
            <person name="Fraser J.A."/>
            <person name="Allen J.E."/>
            <person name="Bosdet I.E."/>
            <person name="Brent M.R."/>
            <person name="Chiu R."/>
            <person name="Doering T.L."/>
            <person name="Donlin M.J."/>
            <person name="D'Souza C.A."/>
            <person name="Fox D.S."/>
            <person name="Grinberg V."/>
            <person name="Fu J."/>
            <person name="Fukushima M."/>
            <person name="Haas B.J."/>
            <person name="Huang J.C."/>
            <person name="Janbon G."/>
            <person name="Jones S.J."/>
            <person name="Koo H.L."/>
            <person name="Krzywinski M.I."/>
            <person name="Kwon-Chung J.K."/>
            <person name="Lengeler K.B."/>
            <person name="Maiti R."/>
            <person name="Marra M.A."/>
            <person name="Marra R.E."/>
            <person name="Mathewson C.A."/>
            <person name="Mitchell T.G."/>
            <person name="Pertea M."/>
            <person name="Riggs F.R."/>
            <person name="Salzberg S.L."/>
            <person name="Schein J.E."/>
            <person name="Shvartsbeyn A."/>
            <person name="Shin H."/>
            <person name="Shumway M."/>
            <person name="Specht C.A."/>
            <person name="Suh B.B."/>
            <person name="Tenney A."/>
            <person name="Utterback T.R."/>
            <person name="Wickes B.L."/>
            <person name="Wortman J.R."/>
            <person name="Wye N.H."/>
            <person name="Kronstad J.W."/>
            <person name="Lodge J.K."/>
            <person name="Heitman J."/>
            <person name="Davis R.W."/>
            <person name="Fraser C.M."/>
            <person name="Hyman R.W."/>
        </authorList>
    </citation>
    <scope>NUCLEOTIDE SEQUENCE [LARGE SCALE GENOMIC DNA]</scope>
    <source>
        <strain evidence="3">JEC21 / ATCC MYA-565</strain>
    </source>
</reference>
<feature type="region of interest" description="Disordered" evidence="1">
    <location>
        <begin position="1"/>
        <end position="25"/>
    </location>
</feature>
<dbReference type="VEuPathDB" id="FungiDB:CNH03650"/>
<dbReference type="PaxDb" id="214684-Q5KD84"/>
<gene>
    <name evidence="2" type="ordered locus">CNH03650</name>
</gene>
<proteinExistence type="predicted"/>
<sequence>MPGNDSIYYRGTNSQGNRYDSRVDTATGQTGYHYSNTNGSYYYNNTNGSTYYNSGDGYAKYTSPSGQSSNYYGNNAGGDKK</sequence>
<organism evidence="2 3">
    <name type="scientific">Cryptococcus deneoformans (strain JEC21 / ATCC MYA-565)</name>
    <name type="common">Cryptococcus neoformans var. neoformans serotype D</name>
    <dbReference type="NCBI Taxonomy" id="214684"/>
    <lineage>
        <taxon>Eukaryota</taxon>
        <taxon>Fungi</taxon>
        <taxon>Dikarya</taxon>
        <taxon>Basidiomycota</taxon>
        <taxon>Agaricomycotina</taxon>
        <taxon>Tremellomycetes</taxon>
        <taxon>Tremellales</taxon>
        <taxon>Cryptococcaceae</taxon>
        <taxon>Cryptococcus</taxon>
        <taxon>Cryptococcus neoformans species complex</taxon>
    </lineage>
</organism>
<keyword evidence="3" id="KW-1185">Reference proteome</keyword>
<feature type="region of interest" description="Disordered" evidence="1">
    <location>
        <begin position="62"/>
        <end position="81"/>
    </location>
</feature>
<evidence type="ECO:0000313" key="3">
    <source>
        <dbReference type="Proteomes" id="UP000002149"/>
    </source>
</evidence>
<evidence type="ECO:0000313" key="2">
    <source>
        <dbReference type="EMBL" id="AAW45220.2"/>
    </source>
</evidence>
<feature type="compositionally biased region" description="Polar residues" evidence="1">
    <location>
        <begin position="62"/>
        <end position="73"/>
    </location>
</feature>
<evidence type="ECO:0000256" key="1">
    <source>
        <dbReference type="SAM" id="MobiDB-lite"/>
    </source>
</evidence>
<dbReference type="EMBL" id="AE017348">
    <property type="protein sequence ID" value="AAW45220.2"/>
    <property type="molecule type" value="Genomic_DNA"/>
</dbReference>